<dbReference type="CDD" id="cd03191">
    <property type="entry name" value="GST_C_Zeta"/>
    <property type="match status" value="1"/>
</dbReference>
<dbReference type="GO" id="GO:0016034">
    <property type="term" value="F:maleylacetoacetate isomerase activity"/>
    <property type="evidence" value="ECO:0007669"/>
    <property type="project" value="TreeGrafter"/>
</dbReference>
<evidence type="ECO:0000313" key="5">
    <source>
        <dbReference type="Proteomes" id="UP000236745"/>
    </source>
</evidence>
<accession>A0A1H5V3D3</accession>
<dbReference type="SUPFAM" id="SSF52833">
    <property type="entry name" value="Thioredoxin-like"/>
    <property type="match status" value="1"/>
</dbReference>
<keyword evidence="5" id="KW-1185">Reference proteome</keyword>
<name>A0A1H5V3D3_9GAMM</name>
<dbReference type="PANTHER" id="PTHR42673">
    <property type="entry name" value="MALEYLACETOACETATE ISOMERASE"/>
    <property type="match status" value="1"/>
</dbReference>
<dbReference type="InterPro" id="IPR034333">
    <property type="entry name" value="GST_Zeta_N"/>
</dbReference>
<dbReference type="AlphaFoldDB" id="A0A1H5V3D3"/>
<dbReference type="InterPro" id="IPR040079">
    <property type="entry name" value="Glutathione_S-Trfase"/>
</dbReference>
<evidence type="ECO:0000313" key="4">
    <source>
        <dbReference type="EMBL" id="SEF81238.1"/>
    </source>
</evidence>
<comment type="similarity">
    <text evidence="1">Belongs to the GST superfamily. Zeta family.</text>
</comment>
<feature type="domain" description="GST N-terminal" evidence="2">
    <location>
        <begin position="3"/>
        <end position="86"/>
    </location>
</feature>
<feature type="domain" description="GST C-terminal" evidence="3">
    <location>
        <begin position="91"/>
        <end position="219"/>
    </location>
</feature>
<dbReference type="InterPro" id="IPR034330">
    <property type="entry name" value="GST_Zeta_C"/>
</dbReference>
<dbReference type="PANTHER" id="PTHR42673:SF21">
    <property type="entry name" value="GLUTATHIONE S-TRANSFERASE YFCF"/>
    <property type="match status" value="1"/>
</dbReference>
<dbReference type="InterPro" id="IPR005955">
    <property type="entry name" value="GST_Zeta"/>
</dbReference>
<dbReference type="PROSITE" id="PS50405">
    <property type="entry name" value="GST_CTER"/>
    <property type="match status" value="1"/>
</dbReference>
<dbReference type="InterPro" id="IPR010987">
    <property type="entry name" value="Glutathione-S-Trfase_C-like"/>
</dbReference>
<sequence>MTAELDLYTYWRSSAAYRVRIALNLKKIPYNAKTVSLIADGGEQKLPEYARINPQKLVPSLVQGEQILTQSMAILEYLDEVYPHVPLLPETALERARVRSLAQVIACDIHPVNNLRVLQYLGKELNVDKAARDTWYRHWITEGFTALETLLNGAEETGKYCHSDTPTIADIALIPQIYNARRFDVDLTAFPTLLRIEAACNRLEAFIEAAPEQQPDAVQ</sequence>
<dbReference type="PROSITE" id="PS50404">
    <property type="entry name" value="GST_NTER"/>
    <property type="match status" value="1"/>
</dbReference>
<dbReference type="NCBIfam" id="TIGR01262">
    <property type="entry name" value="maiA"/>
    <property type="match status" value="1"/>
</dbReference>
<dbReference type="GO" id="GO:0005737">
    <property type="term" value="C:cytoplasm"/>
    <property type="evidence" value="ECO:0007669"/>
    <property type="project" value="InterPro"/>
</dbReference>
<evidence type="ECO:0000259" key="2">
    <source>
        <dbReference type="PROSITE" id="PS50404"/>
    </source>
</evidence>
<dbReference type="SFLD" id="SFLDS00019">
    <property type="entry name" value="Glutathione_Transferase_(cytos"/>
    <property type="match status" value="1"/>
</dbReference>
<dbReference type="Proteomes" id="UP000236745">
    <property type="component" value="Unassembled WGS sequence"/>
</dbReference>
<dbReference type="Pfam" id="PF02798">
    <property type="entry name" value="GST_N"/>
    <property type="match status" value="1"/>
</dbReference>
<keyword evidence="4" id="KW-0413">Isomerase</keyword>
<dbReference type="Gene3D" id="3.40.30.10">
    <property type="entry name" value="Glutaredoxin"/>
    <property type="match status" value="1"/>
</dbReference>
<dbReference type="InterPro" id="IPR004045">
    <property type="entry name" value="Glutathione_S-Trfase_N"/>
</dbReference>
<dbReference type="EMBL" id="FNVQ01000001">
    <property type="protein sequence ID" value="SEF81238.1"/>
    <property type="molecule type" value="Genomic_DNA"/>
</dbReference>
<dbReference type="Pfam" id="PF13410">
    <property type="entry name" value="GST_C_2"/>
    <property type="match status" value="1"/>
</dbReference>
<dbReference type="CDD" id="cd03042">
    <property type="entry name" value="GST_N_Zeta"/>
    <property type="match status" value="1"/>
</dbReference>
<dbReference type="GO" id="GO:0004364">
    <property type="term" value="F:glutathione transferase activity"/>
    <property type="evidence" value="ECO:0007669"/>
    <property type="project" value="TreeGrafter"/>
</dbReference>
<dbReference type="SFLD" id="SFLDG00358">
    <property type="entry name" value="Main_(cytGST)"/>
    <property type="match status" value="1"/>
</dbReference>
<dbReference type="SUPFAM" id="SSF47616">
    <property type="entry name" value="GST C-terminal domain-like"/>
    <property type="match status" value="1"/>
</dbReference>
<dbReference type="InterPro" id="IPR036282">
    <property type="entry name" value="Glutathione-S-Trfase_C_sf"/>
</dbReference>
<gene>
    <name evidence="4" type="ORF">SAMN05444390_101589</name>
</gene>
<evidence type="ECO:0000256" key="1">
    <source>
        <dbReference type="ARBA" id="ARBA00010007"/>
    </source>
</evidence>
<proteinExistence type="inferred from homology"/>
<dbReference type="Gene3D" id="1.20.1050.10">
    <property type="match status" value="1"/>
</dbReference>
<dbReference type="GO" id="GO:0006559">
    <property type="term" value="P:L-phenylalanine catabolic process"/>
    <property type="evidence" value="ECO:0007669"/>
    <property type="project" value="TreeGrafter"/>
</dbReference>
<organism evidence="4 5">
    <name type="scientific">Marinobacterium lutimaris</name>
    <dbReference type="NCBI Taxonomy" id="568106"/>
    <lineage>
        <taxon>Bacteria</taxon>
        <taxon>Pseudomonadati</taxon>
        <taxon>Pseudomonadota</taxon>
        <taxon>Gammaproteobacteria</taxon>
        <taxon>Oceanospirillales</taxon>
        <taxon>Oceanospirillaceae</taxon>
        <taxon>Marinobacterium</taxon>
    </lineage>
</organism>
<dbReference type="GO" id="GO:0006749">
    <property type="term" value="P:glutathione metabolic process"/>
    <property type="evidence" value="ECO:0007669"/>
    <property type="project" value="TreeGrafter"/>
</dbReference>
<dbReference type="RefSeq" id="WP_104001567.1">
    <property type="nucleotide sequence ID" value="NZ_FNVQ01000001.1"/>
</dbReference>
<evidence type="ECO:0000259" key="3">
    <source>
        <dbReference type="PROSITE" id="PS50405"/>
    </source>
</evidence>
<protein>
    <submittedName>
        <fullName evidence="4">Maleylacetoacetate isomerase</fullName>
    </submittedName>
</protein>
<dbReference type="OrthoDB" id="509852at2"/>
<reference evidence="4 5" key="1">
    <citation type="submission" date="2016-10" db="EMBL/GenBank/DDBJ databases">
        <authorList>
            <person name="de Groot N.N."/>
        </authorList>
    </citation>
    <scope>NUCLEOTIDE SEQUENCE [LARGE SCALE GENOMIC DNA]</scope>
    <source>
        <strain evidence="4 5">DSM 22012</strain>
    </source>
</reference>
<dbReference type="FunFam" id="1.20.1050.10:FF:000017">
    <property type="entry name" value="Maleylacetoacetate isomerase"/>
    <property type="match status" value="1"/>
</dbReference>
<dbReference type="InterPro" id="IPR036249">
    <property type="entry name" value="Thioredoxin-like_sf"/>
</dbReference>